<evidence type="ECO:0000313" key="3">
    <source>
        <dbReference type="EMBL" id="TQD70348.1"/>
    </source>
</evidence>
<gene>
    <name evidence="3" type="ORF">C1H46_044118</name>
</gene>
<dbReference type="GO" id="GO:0043531">
    <property type="term" value="F:ADP binding"/>
    <property type="evidence" value="ECO:0007669"/>
    <property type="project" value="InterPro"/>
</dbReference>
<dbReference type="STRING" id="106549.A0A540K7Y8"/>
<reference evidence="3 4" key="1">
    <citation type="journal article" date="2019" name="G3 (Bethesda)">
        <title>Sequencing of a Wild Apple (Malus baccata) Genome Unravels the Differences Between Cultivated and Wild Apple Species Regarding Disease Resistance and Cold Tolerance.</title>
        <authorList>
            <person name="Chen X."/>
        </authorList>
    </citation>
    <scope>NUCLEOTIDE SEQUENCE [LARGE SCALE GENOMIC DNA]</scope>
    <source>
        <strain evidence="4">cv. Shandingzi</strain>
        <tissue evidence="3">Leaves</tissue>
    </source>
</reference>
<accession>A0A540K7Y8</accession>
<keyword evidence="4" id="KW-1185">Reference proteome</keyword>
<protein>
    <recommendedName>
        <fullName evidence="2">NB-ARC domain-containing protein</fullName>
    </recommendedName>
</protein>
<proteinExistence type="predicted"/>
<dbReference type="PANTHER" id="PTHR36766">
    <property type="entry name" value="PLANT BROAD-SPECTRUM MILDEW RESISTANCE PROTEIN RPW8"/>
    <property type="match status" value="1"/>
</dbReference>
<comment type="caution">
    <text evidence="3">The sequence shown here is derived from an EMBL/GenBank/DDBJ whole genome shotgun (WGS) entry which is preliminary data.</text>
</comment>
<dbReference type="SUPFAM" id="SSF52540">
    <property type="entry name" value="P-loop containing nucleoside triphosphate hydrolases"/>
    <property type="match status" value="1"/>
</dbReference>
<dbReference type="AlphaFoldDB" id="A0A540K7Y8"/>
<dbReference type="Gene3D" id="3.40.50.300">
    <property type="entry name" value="P-loop containing nucleotide triphosphate hydrolases"/>
    <property type="match status" value="1"/>
</dbReference>
<evidence type="ECO:0000313" key="4">
    <source>
        <dbReference type="Proteomes" id="UP000315295"/>
    </source>
</evidence>
<keyword evidence="1" id="KW-0611">Plant defense</keyword>
<dbReference type="Pfam" id="PF00931">
    <property type="entry name" value="NB-ARC"/>
    <property type="match status" value="1"/>
</dbReference>
<dbReference type="InterPro" id="IPR002182">
    <property type="entry name" value="NB-ARC"/>
</dbReference>
<dbReference type="GO" id="GO:0006952">
    <property type="term" value="P:defense response"/>
    <property type="evidence" value="ECO:0007669"/>
    <property type="project" value="UniProtKB-KW"/>
</dbReference>
<name>A0A540K7Y8_MALBA</name>
<feature type="domain" description="NB-ARC" evidence="2">
    <location>
        <begin position="5"/>
        <end position="71"/>
    </location>
</feature>
<dbReference type="EMBL" id="VIEB01001843">
    <property type="protein sequence ID" value="TQD70348.1"/>
    <property type="molecule type" value="Genomic_DNA"/>
</dbReference>
<dbReference type="InterPro" id="IPR027417">
    <property type="entry name" value="P-loop_NTPase"/>
</dbReference>
<evidence type="ECO:0000259" key="2">
    <source>
        <dbReference type="Pfam" id="PF00931"/>
    </source>
</evidence>
<evidence type="ECO:0000256" key="1">
    <source>
        <dbReference type="ARBA" id="ARBA00022821"/>
    </source>
</evidence>
<organism evidence="3 4">
    <name type="scientific">Malus baccata</name>
    <name type="common">Siberian crab apple</name>
    <name type="synonym">Pyrus baccata</name>
    <dbReference type="NCBI Taxonomy" id="106549"/>
    <lineage>
        <taxon>Eukaryota</taxon>
        <taxon>Viridiplantae</taxon>
        <taxon>Streptophyta</taxon>
        <taxon>Embryophyta</taxon>
        <taxon>Tracheophyta</taxon>
        <taxon>Spermatophyta</taxon>
        <taxon>Magnoliopsida</taxon>
        <taxon>eudicotyledons</taxon>
        <taxon>Gunneridae</taxon>
        <taxon>Pentapetalae</taxon>
        <taxon>rosids</taxon>
        <taxon>fabids</taxon>
        <taxon>Rosales</taxon>
        <taxon>Rosaceae</taxon>
        <taxon>Amygdaloideae</taxon>
        <taxon>Maleae</taxon>
        <taxon>Malus</taxon>
    </lineage>
</organism>
<dbReference type="Proteomes" id="UP000315295">
    <property type="component" value="Unassembled WGS sequence"/>
</dbReference>
<dbReference type="PANTHER" id="PTHR36766:SF30">
    <property type="entry name" value="TIR-NBS TYPE DISEASE RESISTANCE PROTEIN-RELATED"/>
    <property type="match status" value="1"/>
</dbReference>
<sequence length="114" mass="12795">MVRSLMWECDRENVSIAAIVGIGELGRTTLAKMLCNDERVVSYFQLKMWVWAYGNFDVRSIASKILSIGTADELQESKFSHLRNGRQKKNGYGIGGLVDFASKEIGWETLPTCS</sequence>